<name>A0ACC6TP53_9CREN</name>
<comment type="caution">
    <text evidence="1">The sequence shown here is derived from an EMBL/GenBank/DDBJ whole genome shotgun (WGS) entry which is preliminary data.</text>
</comment>
<organism evidence="1 2">
    <name type="scientific">Candidatus Aramenus sulfurataquae</name>
    <dbReference type="NCBI Taxonomy" id="1326980"/>
    <lineage>
        <taxon>Archaea</taxon>
        <taxon>Thermoproteota</taxon>
        <taxon>Thermoprotei</taxon>
        <taxon>Sulfolobales</taxon>
        <taxon>Sulfolobaceae</taxon>
        <taxon>Candidatus Aramenus</taxon>
    </lineage>
</organism>
<proteinExistence type="predicted"/>
<gene>
    <name evidence="1" type="ORF">TQ35_0005490</name>
</gene>
<dbReference type="Proteomes" id="UP000053480">
    <property type="component" value="Unassembled WGS sequence"/>
</dbReference>
<reference evidence="1" key="1">
    <citation type="submission" date="2024-07" db="EMBL/GenBank/DDBJ databases">
        <title>Metagenome and Metagenome-Assembled Genomes of Archaea from a hot spring from the geothermal field of Los Azufres, Mexico.</title>
        <authorList>
            <person name="Marin-Paredes R."/>
            <person name="Martinez-Romero E."/>
            <person name="Servin-Garciduenas L.E."/>
        </authorList>
    </citation>
    <scope>NUCLEOTIDE SEQUENCE</scope>
    <source>
        <strain evidence="1">AZ1-454</strain>
    </source>
</reference>
<evidence type="ECO:0000313" key="1">
    <source>
        <dbReference type="EMBL" id="MEW9491639.1"/>
    </source>
</evidence>
<accession>A0ACC6TP53</accession>
<dbReference type="EMBL" id="JZWS03000006">
    <property type="protein sequence ID" value="MEW9491639.1"/>
    <property type="molecule type" value="Genomic_DNA"/>
</dbReference>
<sequence length="42" mass="4835">MLEYANGKREFEGDQETLEKLRKVLLALGVKSEIRGKKLVIM</sequence>
<protein>
    <submittedName>
        <fullName evidence="1">Uncharacterized protein</fullName>
    </submittedName>
</protein>
<evidence type="ECO:0000313" key="2">
    <source>
        <dbReference type="Proteomes" id="UP000053480"/>
    </source>
</evidence>